<comment type="caution">
    <text evidence="6">The sequence shown here is derived from an EMBL/GenBank/DDBJ whole genome shotgun (WGS) entry which is preliminary data.</text>
</comment>
<keyword evidence="2" id="KW-0997">Cell inner membrane</keyword>
<feature type="region of interest" description="Disordered" evidence="3">
    <location>
        <begin position="52"/>
        <end position="132"/>
    </location>
</feature>
<feature type="compositionally biased region" description="Acidic residues" evidence="3">
    <location>
        <begin position="62"/>
        <end position="88"/>
    </location>
</feature>
<keyword evidence="1" id="KW-0131">Cell cycle</keyword>
<feature type="compositionally biased region" description="Low complexity" evidence="3">
    <location>
        <begin position="122"/>
        <end position="132"/>
    </location>
</feature>
<dbReference type="Proteomes" id="UP001574673">
    <property type="component" value="Unassembled WGS sequence"/>
</dbReference>
<name>A0ABV4UCW7_9RHOO</name>
<keyword evidence="2 4" id="KW-0812">Transmembrane</keyword>
<comment type="function">
    <text evidence="1">Essential cell division protein that stabilizes the FtsZ protofilaments by cross-linking them and that serves as a cytoplasmic membrane anchor for the Z ring. Also required for the recruitment to the septal ring of downstream cell division proteins.</text>
</comment>
<feature type="compositionally biased region" description="Low complexity" evidence="3">
    <location>
        <begin position="89"/>
        <end position="102"/>
    </location>
</feature>
<evidence type="ECO:0000256" key="2">
    <source>
        <dbReference type="RuleBase" id="RU003613"/>
    </source>
</evidence>
<gene>
    <name evidence="6" type="ORF">ABCS64_03995</name>
</gene>
<accession>A0ABV4UCW7</accession>
<dbReference type="SUPFAM" id="SSF64383">
    <property type="entry name" value="Cell-division protein ZipA, C-terminal domain"/>
    <property type="match status" value="1"/>
</dbReference>
<dbReference type="RefSeq" id="WP_418890620.1">
    <property type="nucleotide sequence ID" value="NZ_JBEUWX010000002.1"/>
</dbReference>
<comment type="subcellular location">
    <subcellularLocation>
        <location evidence="2">Cell inner membrane</location>
        <topology evidence="2">Single-pass type I membrane protein</topology>
    </subcellularLocation>
</comment>
<evidence type="ECO:0000256" key="3">
    <source>
        <dbReference type="SAM" id="MobiDB-lite"/>
    </source>
</evidence>
<dbReference type="InterPro" id="IPR007449">
    <property type="entry name" value="ZipA_FtsZ-bd_C"/>
</dbReference>
<keyword evidence="7" id="KW-1185">Reference proteome</keyword>
<keyword evidence="2" id="KW-1003">Cell membrane</keyword>
<keyword evidence="2 4" id="KW-0472">Membrane</keyword>
<reference evidence="7" key="1">
    <citation type="submission" date="2024-06" db="EMBL/GenBank/DDBJ databases">
        <title>Radixoralia hellwigii gen. nov., sp nov., isolated from a root canal in the human oral cavity.</title>
        <authorList>
            <person name="Bartsch S."/>
            <person name="Wittmer A."/>
            <person name="Schulz A.-K."/>
            <person name="Neumann-Schaal M."/>
            <person name="Wolf J."/>
            <person name="Gronow S."/>
            <person name="Tennert C."/>
            <person name="Haecker G."/>
            <person name="Cieplik F."/>
            <person name="Al-Ahmad A."/>
        </authorList>
    </citation>
    <scope>NUCLEOTIDE SEQUENCE [LARGE SCALE GENOMIC DNA]</scope>
    <source>
        <strain evidence="7">Wk13</strain>
    </source>
</reference>
<dbReference type="Pfam" id="PF04354">
    <property type="entry name" value="ZipA_C"/>
    <property type="match status" value="1"/>
</dbReference>
<comment type="similarity">
    <text evidence="1">Belongs to the ZipA family.</text>
</comment>
<keyword evidence="1 6" id="KW-0132">Cell division</keyword>
<evidence type="ECO:0000259" key="5">
    <source>
        <dbReference type="SMART" id="SM00771"/>
    </source>
</evidence>
<dbReference type="GO" id="GO:0051301">
    <property type="term" value="P:cell division"/>
    <property type="evidence" value="ECO:0007669"/>
    <property type="project" value="UniProtKB-KW"/>
</dbReference>
<evidence type="ECO:0000313" key="6">
    <source>
        <dbReference type="EMBL" id="MFA9949496.1"/>
    </source>
</evidence>
<organism evidence="6 7">
    <name type="scientific">Dentiradicibacter hellwigii</name>
    <dbReference type="NCBI Taxonomy" id="3149053"/>
    <lineage>
        <taxon>Bacteria</taxon>
        <taxon>Pseudomonadati</taxon>
        <taxon>Pseudomonadota</taxon>
        <taxon>Betaproteobacteria</taxon>
        <taxon>Rhodocyclales</taxon>
        <taxon>Rhodocyclaceae</taxon>
        <taxon>Dentiradicibacter</taxon>
    </lineage>
</organism>
<dbReference type="InterPro" id="IPR036765">
    <property type="entry name" value="ZipA_FtsZ-bd_C_sf"/>
</dbReference>
<feature type="transmembrane region" description="Helical" evidence="4">
    <location>
        <begin position="6"/>
        <end position="28"/>
    </location>
</feature>
<proteinExistence type="inferred from homology"/>
<feature type="domain" description="ZipA C-terminal FtsZ-binding" evidence="5">
    <location>
        <begin position="456"/>
        <end position="581"/>
    </location>
</feature>
<dbReference type="SMART" id="SM00771">
    <property type="entry name" value="ZipA_C"/>
    <property type="match status" value="1"/>
</dbReference>
<evidence type="ECO:0000313" key="7">
    <source>
        <dbReference type="Proteomes" id="UP001574673"/>
    </source>
</evidence>
<evidence type="ECO:0000256" key="1">
    <source>
        <dbReference type="RuleBase" id="RU003612"/>
    </source>
</evidence>
<keyword evidence="4" id="KW-1133">Transmembrane helix</keyword>
<evidence type="ECO:0000256" key="4">
    <source>
        <dbReference type="SAM" id="Phobius"/>
    </source>
</evidence>
<protein>
    <recommendedName>
        <fullName evidence="1">Cell division protein ZipA</fullName>
    </recommendedName>
</protein>
<sequence>MSELHMGLIGLGALGVLGVVVYNAWVAYRHRQLAGRLLDPLEKDVLFDKQAVPPGFAPETEAAAESEWESELEDAAEDVSEDVFEDVPELSPASPETASAPSVFARTDGAEDDPQIADDQAPEVATEMPAAPAASAAEAASVSASFAAAASRWLSALHLPRSSGEASSSEAEASVRERIEPALGHAAADIADEDRGSGADLPEIDDTGEFGEILESRPYGESGQTAAMPLPAGHGHAEYTERTEYTEYAEHGAAKTARTIEADGGASAAAHEAVCEPVQGSASVPDASAWGMASAAAGAVDAAVPDALVAAEDAPAGVSEPMHLLSPAIDYIATLETAVGVPAADWLAAQQATLSRADKPVHWAGFDEENGEWVMLGADVARGGGEPRLFRHVRAGLQLADRRGALSENDLLIFATAMDALAREWQAQGRPVMLDLPDPRPVPAAAADLDAFCVGVDIQISLNVIALNEAFPGTQVRALAESAGMFLDGRGRFVRVTDDGSVLYMLLNHDPAGFSAENMRATSVQGLTFLFDVPTVARGERVFGQLADLAGRFADVLKGALVDDNRRPLSEASLAPISQQIAQFQASMAQRNLPAGGRMARRLFS</sequence>
<dbReference type="EMBL" id="JBEUWX010000002">
    <property type="protein sequence ID" value="MFA9949496.1"/>
    <property type="molecule type" value="Genomic_DNA"/>
</dbReference>
<dbReference type="Gene3D" id="3.30.1400.10">
    <property type="entry name" value="ZipA, C-terminal FtsZ-binding domain"/>
    <property type="match status" value="1"/>
</dbReference>